<reference evidence="3" key="1">
    <citation type="submission" date="2015-01" db="EMBL/GenBank/DDBJ databases">
        <authorList>
            <person name="Aksoy S."/>
            <person name="Warren W."/>
            <person name="Wilson R.K."/>
        </authorList>
    </citation>
    <scope>NUCLEOTIDE SEQUENCE [LARGE SCALE GENOMIC DNA]</scope>
    <source>
        <strain evidence="3">IAEA</strain>
    </source>
</reference>
<evidence type="ECO:0000313" key="2">
    <source>
        <dbReference type="EnsemblMetazoa" id="GPPI016198-PA"/>
    </source>
</evidence>
<keyword evidence="3" id="KW-1185">Reference proteome</keyword>
<feature type="region of interest" description="Disordered" evidence="1">
    <location>
        <begin position="29"/>
        <end position="73"/>
    </location>
</feature>
<accession>A0A1B0B1X0</accession>
<dbReference type="Proteomes" id="UP000092460">
    <property type="component" value="Unassembled WGS sequence"/>
</dbReference>
<organism evidence="2 3">
    <name type="scientific">Glossina palpalis gambiensis</name>
    <dbReference type="NCBI Taxonomy" id="67801"/>
    <lineage>
        <taxon>Eukaryota</taxon>
        <taxon>Metazoa</taxon>
        <taxon>Ecdysozoa</taxon>
        <taxon>Arthropoda</taxon>
        <taxon>Hexapoda</taxon>
        <taxon>Insecta</taxon>
        <taxon>Pterygota</taxon>
        <taxon>Neoptera</taxon>
        <taxon>Endopterygota</taxon>
        <taxon>Diptera</taxon>
        <taxon>Brachycera</taxon>
        <taxon>Muscomorpha</taxon>
        <taxon>Hippoboscoidea</taxon>
        <taxon>Glossinidae</taxon>
        <taxon>Glossina</taxon>
    </lineage>
</organism>
<feature type="compositionally biased region" description="Polar residues" evidence="1">
    <location>
        <begin position="101"/>
        <end position="118"/>
    </location>
</feature>
<evidence type="ECO:0000256" key="1">
    <source>
        <dbReference type="SAM" id="MobiDB-lite"/>
    </source>
</evidence>
<dbReference type="VEuPathDB" id="VectorBase:GPPI016198"/>
<evidence type="ECO:0000313" key="3">
    <source>
        <dbReference type="Proteomes" id="UP000092460"/>
    </source>
</evidence>
<proteinExistence type="predicted"/>
<dbReference type="AlphaFoldDB" id="A0A1B0B1X0"/>
<dbReference type="EMBL" id="JXJN01007351">
    <property type="status" value="NOT_ANNOTATED_CDS"/>
    <property type="molecule type" value="Genomic_DNA"/>
</dbReference>
<feature type="compositionally biased region" description="Polar residues" evidence="1">
    <location>
        <begin position="49"/>
        <end position="66"/>
    </location>
</feature>
<sequence>MAKGLGDIKLVSGIPLPNVLQLHTIAQSGNLPRNDTDSDVDPIQLQAPVASSTDNSANSGKTNDVTTPDKGLEINPLVPRWKFATKRYGSDVDPIQLQDPVASSTDNSANSGKTNDVTTPDRGLEINPLVLMIKK</sequence>
<dbReference type="EMBL" id="JXJN01007352">
    <property type="status" value="NOT_ANNOTATED_CDS"/>
    <property type="molecule type" value="Genomic_DNA"/>
</dbReference>
<reference evidence="2" key="2">
    <citation type="submission" date="2020-05" db="UniProtKB">
        <authorList>
            <consortium name="EnsemblMetazoa"/>
        </authorList>
    </citation>
    <scope>IDENTIFICATION</scope>
    <source>
        <strain evidence="2">IAEA</strain>
    </source>
</reference>
<name>A0A1B0B1X0_9MUSC</name>
<feature type="region of interest" description="Disordered" evidence="1">
    <location>
        <begin position="92"/>
        <end position="122"/>
    </location>
</feature>
<protein>
    <submittedName>
        <fullName evidence="2">Uncharacterized protein</fullName>
    </submittedName>
</protein>
<dbReference type="EnsemblMetazoa" id="GPPI016198-RA">
    <property type="protein sequence ID" value="GPPI016198-PA"/>
    <property type="gene ID" value="GPPI016198"/>
</dbReference>